<keyword evidence="3" id="KW-1185">Reference proteome</keyword>
<dbReference type="STRING" id="915059.NH26_16290"/>
<name>A0A1S1Z3I1_FLAPC</name>
<dbReference type="EMBL" id="JRYR02000001">
    <property type="protein sequence ID" value="OHX67787.1"/>
    <property type="molecule type" value="Genomic_DNA"/>
</dbReference>
<sequence>MLLSYNNIVFILLLLSVSVWGQDRKIDAVALLTNTRILSSDYYQGRKTDTEGGRRARQFVSNKFRQIGLEVIPGGPGIQQDFNFYNKLYNLHAKGSNIIGYVKGELWEDPREGCIIVGAHYDHLGVYEGNTYFGADDNASGVSAMFEIAKSFIDEKPQIPIVFISFDAEELQCAGSQYFVESNVIPHESIFLFVNMDMISISDEYNLGVSGTHYYHEYKKFVVEAAQGKMINMDFGHDKARDKENNWVESSDHSEFHKLNIPFIYFGVEEHEHYHRTTDTFDKINIGFFVEAAQSILNFIDLVDNKKSFQRYHRKLLK</sequence>
<dbReference type="InterPro" id="IPR007484">
    <property type="entry name" value="Peptidase_M28"/>
</dbReference>
<dbReference type="SUPFAM" id="SSF53187">
    <property type="entry name" value="Zn-dependent exopeptidases"/>
    <property type="match status" value="1"/>
</dbReference>
<dbReference type="InterPro" id="IPR045175">
    <property type="entry name" value="M28_fam"/>
</dbReference>
<dbReference type="RefSeq" id="WP_044229509.1">
    <property type="nucleotide sequence ID" value="NZ_JRYR02000001.1"/>
</dbReference>
<accession>A0A1S1Z3I1</accession>
<protein>
    <recommendedName>
        <fullName evidence="1">Peptidase M28 domain-containing protein</fullName>
    </recommendedName>
</protein>
<dbReference type="PANTHER" id="PTHR12147">
    <property type="entry name" value="METALLOPEPTIDASE M28 FAMILY MEMBER"/>
    <property type="match status" value="1"/>
</dbReference>
<evidence type="ECO:0000259" key="1">
    <source>
        <dbReference type="Pfam" id="PF04389"/>
    </source>
</evidence>
<dbReference type="GO" id="GO:0008235">
    <property type="term" value="F:metalloexopeptidase activity"/>
    <property type="evidence" value="ECO:0007669"/>
    <property type="project" value="InterPro"/>
</dbReference>
<comment type="caution">
    <text evidence="2">The sequence shown here is derived from an EMBL/GenBank/DDBJ whole genome shotgun (WGS) entry which is preliminary data.</text>
</comment>
<dbReference type="Pfam" id="PF04389">
    <property type="entry name" value="Peptidase_M28"/>
    <property type="match status" value="1"/>
</dbReference>
<dbReference type="AlphaFoldDB" id="A0A1S1Z3I1"/>
<dbReference type="GO" id="GO:0006508">
    <property type="term" value="P:proteolysis"/>
    <property type="evidence" value="ECO:0007669"/>
    <property type="project" value="InterPro"/>
</dbReference>
<gene>
    <name evidence="2" type="ORF">NH26_16290</name>
</gene>
<organism evidence="2 3">
    <name type="scientific">Flammeovirga pacifica</name>
    <dbReference type="NCBI Taxonomy" id="915059"/>
    <lineage>
        <taxon>Bacteria</taxon>
        <taxon>Pseudomonadati</taxon>
        <taxon>Bacteroidota</taxon>
        <taxon>Cytophagia</taxon>
        <taxon>Cytophagales</taxon>
        <taxon>Flammeovirgaceae</taxon>
        <taxon>Flammeovirga</taxon>
    </lineage>
</organism>
<dbReference type="PANTHER" id="PTHR12147:SF26">
    <property type="entry name" value="PEPTIDASE M28 DOMAIN-CONTAINING PROTEIN"/>
    <property type="match status" value="1"/>
</dbReference>
<dbReference type="Gene3D" id="3.40.630.10">
    <property type="entry name" value="Zn peptidases"/>
    <property type="match status" value="1"/>
</dbReference>
<reference evidence="2 3" key="1">
    <citation type="journal article" date="2012" name="Int. J. Syst. Evol. Microbiol.">
        <title>Flammeovirga pacifica sp. nov., isolated from deep-sea sediment.</title>
        <authorList>
            <person name="Xu H."/>
            <person name="Fu Y."/>
            <person name="Yang N."/>
            <person name="Ding Z."/>
            <person name="Lai Q."/>
            <person name="Zeng R."/>
        </authorList>
    </citation>
    <scope>NUCLEOTIDE SEQUENCE [LARGE SCALE GENOMIC DNA]</scope>
    <source>
        <strain evidence="3">DSM 24597 / LMG 26175 / WPAGA1</strain>
    </source>
</reference>
<feature type="domain" description="Peptidase M28" evidence="1">
    <location>
        <begin position="110"/>
        <end position="299"/>
    </location>
</feature>
<proteinExistence type="predicted"/>
<dbReference type="OrthoDB" id="1521787at2"/>
<evidence type="ECO:0000313" key="3">
    <source>
        <dbReference type="Proteomes" id="UP000179797"/>
    </source>
</evidence>
<dbReference type="Proteomes" id="UP000179797">
    <property type="component" value="Unassembled WGS sequence"/>
</dbReference>
<evidence type="ECO:0000313" key="2">
    <source>
        <dbReference type="EMBL" id="OHX67787.1"/>
    </source>
</evidence>